<organism evidence="1 2">
    <name type="scientific">Staphylococcus xylosus</name>
    <dbReference type="NCBI Taxonomy" id="1288"/>
    <lineage>
        <taxon>Bacteria</taxon>
        <taxon>Bacillati</taxon>
        <taxon>Bacillota</taxon>
        <taxon>Bacilli</taxon>
        <taxon>Bacillales</taxon>
        <taxon>Staphylococcaceae</taxon>
        <taxon>Staphylococcus</taxon>
    </lineage>
</organism>
<dbReference type="EMBL" id="QXUL01000007">
    <property type="protein sequence ID" value="RIN12366.1"/>
    <property type="molecule type" value="Genomic_DNA"/>
</dbReference>
<gene>
    <name evidence="1" type="ORF">BU097_02230</name>
</gene>
<evidence type="ECO:0000313" key="1">
    <source>
        <dbReference type="EMBL" id="RIN12366.1"/>
    </source>
</evidence>
<keyword evidence="2" id="KW-1185">Reference proteome</keyword>
<evidence type="ECO:0008006" key="3">
    <source>
        <dbReference type="Google" id="ProtNLM"/>
    </source>
</evidence>
<proteinExistence type="predicted"/>
<dbReference type="Proteomes" id="UP000285567">
    <property type="component" value="Unassembled WGS sequence"/>
</dbReference>
<comment type="caution">
    <text evidence="1">The sequence shown here is derived from an EMBL/GenBank/DDBJ whole genome shotgun (WGS) entry which is preliminary data.</text>
</comment>
<name>A0A418IR81_STAXY</name>
<sequence length="85" mass="9876">MEYKETDQSEIISEDVFYANSMGFNLNEDELILTFERRMPGVKPASQTIVVNPKAMKALRDGMDGLMNFYQETYVNEKVNENDRD</sequence>
<dbReference type="RefSeq" id="WP_107558762.1">
    <property type="nucleotide sequence ID" value="NZ_JAMWHO010000001.1"/>
</dbReference>
<evidence type="ECO:0000313" key="2">
    <source>
        <dbReference type="Proteomes" id="UP000285567"/>
    </source>
</evidence>
<dbReference type="AlphaFoldDB" id="A0A418IR81"/>
<accession>A0A418IR81</accession>
<reference evidence="1 2" key="1">
    <citation type="journal article" date="2016" name="Front. Microbiol.">
        <title>Comprehensive Phylogenetic Analysis of Bovine Non-aureus Staphylococci Species Based on Whole-Genome Sequencing.</title>
        <authorList>
            <person name="Naushad S."/>
            <person name="Barkema H.W."/>
            <person name="Luby C."/>
            <person name="Condas L.A."/>
            <person name="Nobrega D.B."/>
            <person name="Carson D.A."/>
            <person name="De Buck J."/>
        </authorList>
    </citation>
    <scope>NUCLEOTIDE SEQUENCE [LARGE SCALE GENOMIC DNA]</scope>
    <source>
        <strain evidence="1 2">SNUC 102</strain>
    </source>
</reference>
<protein>
    <recommendedName>
        <fullName evidence="3">DUF3467 domain-containing protein</fullName>
    </recommendedName>
</protein>